<name>A0A0F8Y4Z1_9ZZZZ</name>
<comment type="caution">
    <text evidence="1">The sequence shown here is derived from an EMBL/GenBank/DDBJ whole genome shotgun (WGS) entry which is preliminary data.</text>
</comment>
<reference evidence="1" key="1">
    <citation type="journal article" date="2015" name="Nature">
        <title>Complex archaea that bridge the gap between prokaryotes and eukaryotes.</title>
        <authorList>
            <person name="Spang A."/>
            <person name="Saw J.H."/>
            <person name="Jorgensen S.L."/>
            <person name="Zaremba-Niedzwiedzka K."/>
            <person name="Martijn J."/>
            <person name="Lind A.E."/>
            <person name="van Eijk R."/>
            <person name="Schleper C."/>
            <person name="Guy L."/>
            <person name="Ettema T.J."/>
        </authorList>
    </citation>
    <scope>NUCLEOTIDE SEQUENCE</scope>
</reference>
<proteinExistence type="predicted"/>
<gene>
    <name evidence="1" type="ORF">LCGC14_3137210</name>
</gene>
<protein>
    <submittedName>
        <fullName evidence="1">Uncharacterized protein</fullName>
    </submittedName>
</protein>
<dbReference type="EMBL" id="LAZR01068657">
    <property type="protein sequence ID" value="KKK49224.1"/>
    <property type="molecule type" value="Genomic_DNA"/>
</dbReference>
<accession>A0A0F8Y4Z1</accession>
<dbReference type="AlphaFoldDB" id="A0A0F8Y4Z1"/>
<sequence>ILQSADALQSEYHDISKAGLETAKVVGVDDTSARHNGRNGSCLVIQNDFFAHFVTTNSKSRLNFLQTLRGTSTIYVFDETAIVYLQNNRYVKPSLIELLEYHKGKICSNHREYMNFLSQIGISKLNTGKKALIALEEAATLGGAINNDLNPELIIMSDRAGQFNTLINIFCWIHVERTFKRMLPKNDNERKEIQQVRDDIWDIYRELQDYKKNPSVEAKTKIVRQFEEKFQRSVESLELAAALKRMFKQSLFIRSGYMRGFFENQPNNDTKPNSDYYQ</sequence>
<organism evidence="1">
    <name type="scientific">marine sediment metagenome</name>
    <dbReference type="NCBI Taxonomy" id="412755"/>
    <lineage>
        <taxon>unclassified sequences</taxon>
        <taxon>metagenomes</taxon>
        <taxon>ecological metagenomes</taxon>
    </lineage>
</organism>
<feature type="non-terminal residue" evidence="1">
    <location>
        <position position="1"/>
    </location>
</feature>
<evidence type="ECO:0000313" key="1">
    <source>
        <dbReference type="EMBL" id="KKK49224.1"/>
    </source>
</evidence>